<reference evidence="12" key="1">
    <citation type="submission" date="2021-05" db="EMBL/GenBank/DDBJ databases">
        <title>Energy efficiency and biological interactions define the core microbiome of deep oligotrophic groundwater.</title>
        <authorList>
            <person name="Mehrshad M."/>
            <person name="Lopez-Fernandez M."/>
            <person name="Bell E."/>
            <person name="Bernier-Latmani R."/>
            <person name="Bertilsson S."/>
            <person name="Dopson M."/>
        </authorList>
    </citation>
    <scope>NUCLEOTIDE SEQUENCE</scope>
    <source>
        <strain evidence="12">Modern_marine.mb.64</strain>
    </source>
</reference>
<dbReference type="GO" id="GO:0005886">
    <property type="term" value="C:plasma membrane"/>
    <property type="evidence" value="ECO:0007669"/>
    <property type="project" value="UniProtKB-SubCell"/>
</dbReference>
<dbReference type="InterPro" id="IPR001469">
    <property type="entry name" value="ATP_synth_F1_dsu/esu"/>
</dbReference>
<evidence type="ECO:0000256" key="7">
    <source>
        <dbReference type="ARBA" id="ARBA00023310"/>
    </source>
</evidence>
<keyword evidence="8" id="KW-1003">Cell membrane</keyword>
<keyword evidence="3 8" id="KW-0813">Transport</keyword>
<comment type="caution">
    <text evidence="12">The sequence shown here is derived from an EMBL/GenBank/DDBJ whole genome shotgun (WGS) entry which is preliminary data.</text>
</comment>
<evidence type="ECO:0000259" key="10">
    <source>
        <dbReference type="Pfam" id="PF00401"/>
    </source>
</evidence>
<feature type="domain" description="ATP synthase epsilon subunit C-terminal" evidence="10">
    <location>
        <begin position="88"/>
        <end position="131"/>
    </location>
</feature>
<dbReference type="SUPFAM" id="SSF46604">
    <property type="entry name" value="Epsilon subunit of F1F0-ATP synthase C-terminal domain"/>
    <property type="match status" value="1"/>
</dbReference>
<gene>
    <name evidence="8 12" type="primary">atpC</name>
    <name evidence="12" type="ORF">KJ970_09215</name>
</gene>
<protein>
    <recommendedName>
        <fullName evidence="8">ATP synthase epsilon chain</fullName>
    </recommendedName>
    <alternativeName>
        <fullName evidence="8">ATP synthase F1 sector epsilon subunit</fullName>
    </alternativeName>
    <alternativeName>
        <fullName evidence="8">F-ATPase epsilon subunit</fullName>
    </alternativeName>
</protein>
<keyword evidence="6 8" id="KW-0139">CF(1)</keyword>
<proteinExistence type="inferred from homology"/>
<dbReference type="Proteomes" id="UP000777784">
    <property type="component" value="Unassembled WGS sequence"/>
</dbReference>
<feature type="domain" description="ATP synthase F1 complex delta/epsilon subunit N-terminal" evidence="11">
    <location>
        <begin position="5"/>
        <end position="83"/>
    </location>
</feature>
<dbReference type="CDD" id="cd12152">
    <property type="entry name" value="F1-ATPase_delta"/>
    <property type="match status" value="1"/>
</dbReference>
<dbReference type="GO" id="GO:0005524">
    <property type="term" value="F:ATP binding"/>
    <property type="evidence" value="ECO:0007669"/>
    <property type="project" value="UniProtKB-UniRule"/>
</dbReference>
<dbReference type="InterPro" id="IPR036771">
    <property type="entry name" value="ATPsynth_dsu/esu_N"/>
</dbReference>
<evidence type="ECO:0000256" key="4">
    <source>
        <dbReference type="ARBA" id="ARBA00023065"/>
    </source>
</evidence>
<comment type="function">
    <text evidence="8">Produces ATP from ADP in the presence of a proton gradient across the membrane.</text>
</comment>
<keyword evidence="4 8" id="KW-0406">Ion transport</keyword>
<dbReference type="InterPro" id="IPR020547">
    <property type="entry name" value="ATP_synth_F1_esu_C"/>
</dbReference>
<dbReference type="PANTHER" id="PTHR13822:SF10">
    <property type="entry name" value="ATP SYNTHASE EPSILON CHAIN, CHLOROPLASTIC"/>
    <property type="match status" value="1"/>
</dbReference>
<dbReference type="InterPro" id="IPR036794">
    <property type="entry name" value="ATP_F1_dsu/esu_C_sf"/>
</dbReference>
<dbReference type="InterPro" id="IPR020546">
    <property type="entry name" value="ATP_synth_F1_dsu/esu_N"/>
</dbReference>
<evidence type="ECO:0000313" key="13">
    <source>
        <dbReference type="Proteomes" id="UP000777784"/>
    </source>
</evidence>
<keyword evidence="5 8" id="KW-0472">Membrane</keyword>
<evidence type="ECO:0000256" key="6">
    <source>
        <dbReference type="ARBA" id="ARBA00023196"/>
    </source>
</evidence>
<comment type="subunit">
    <text evidence="8 9">F-type ATPases have 2 components, CF(1) - the catalytic core - and CF(0) - the membrane proton channel. CF(1) has five subunits: alpha(3), beta(3), gamma(1), delta(1), epsilon(1). CF(0) has three main subunits: a, b and c.</text>
</comment>
<evidence type="ECO:0000313" key="12">
    <source>
        <dbReference type="EMBL" id="MBU2691097.1"/>
    </source>
</evidence>
<evidence type="ECO:0000256" key="9">
    <source>
        <dbReference type="RuleBase" id="RU003656"/>
    </source>
</evidence>
<dbReference type="SUPFAM" id="SSF51344">
    <property type="entry name" value="Epsilon subunit of F1F0-ATP synthase N-terminal domain"/>
    <property type="match status" value="1"/>
</dbReference>
<evidence type="ECO:0000256" key="3">
    <source>
        <dbReference type="ARBA" id="ARBA00022448"/>
    </source>
</evidence>
<evidence type="ECO:0000259" key="11">
    <source>
        <dbReference type="Pfam" id="PF02823"/>
    </source>
</evidence>
<evidence type="ECO:0000256" key="1">
    <source>
        <dbReference type="ARBA" id="ARBA00004202"/>
    </source>
</evidence>
<sequence length="136" mass="14927">MAETFHLSVQTPERTVFDDAVVSLVAPGGAGYLGVLAHHAPLITDLVPGKLSLRDTSGSERVFAISGGFMEVSRNHATILADTLESPEEVDLERAKEARDRAIERLKDTSGRWDEERARLALLRALNRMRIKTGGF</sequence>
<dbReference type="Pfam" id="PF00401">
    <property type="entry name" value="ATP-synt_DE"/>
    <property type="match status" value="1"/>
</dbReference>
<accession>A0A948RX01</accession>
<evidence type="ECO:0000256" key="5">
    <source>
        <dbReference type="ARBA" id="ARBA00023136"/>
    </source>
</evidence>
<dbReference type="EMBL" id="JAHJDP010000042">
    <property type="protein sequence ID" value="MBU2691097.1"/>
    <property type="molecule type" value="Genomic_DNA"/>
</dbReference>
<dbReference type="GO" id="GO:0045259">
    <property type="term" value="C:proton-transporting ATP synthase complex"/>
    <property type="evidence" value="ECO:0007669"/>
    <property type="project" value="UniProtKB-KW"/>
</dbReference>
<dbReference type="HAMAP" id="MF_00530">
    <property type="entry name" value="ATP_synth_epsil_bac"/>
    <property type="match status" value="1"/>
</dbReference>
<evidence type="ECO:0000256" key="2">
    <source>
        <dbReference type="ARBA" id="ARBA00005712"/>
    </source>
</evidence>
<comment type="subcellular location">
    <subcellularLocation>
        <location evidence="1 8">Cell membrane</location>
        <topology evidence="1 8">Peripheral membrane protein</topology>
    </subcellularLocation>
</comment>
<dbReference type="NCBIfam" id="TIGR01216">
    <property type="entry name" value="ATP_synt_epsi"/>
    <property type="match status" value="1"/>
</dbReference>
<keyword evidence="7 8" id="KW-0066">ATP synthesis</keyword>
<organism evidence="12 13">
    <name type="scientific">Eiseniibacteriota bacterium</name>
    <dbReference type="NCBI Taxonomy" id="2212470"/>
    <lineage>
        <taxon>Bacteria</taxon>
        <taxon>Candidatus Eiseniibacteriota</taxon>
    </lineage>
</organism>
<dbReference type="Pfam" id="PF02823">
    <property type="entry name" value="ATP-synt_DE_N"/>
    <property type="match status" value="1"/>
</dbReference>
<name>A0A948RX01_UNCEI</name>
<dbReference type="PANTHER" id="PTHR13822">
    <property type="entry name" value="ATP SYNTHASE DELTA/EPSILON CHAIN"/>
    <property type="match status" value="1"/>
</dbReference>
<dbReference type="Gene3D" id="2.60.15.10">
    <property type="entry name" value="F0F1 ATP synthase delta/epsilon subunit, N-terminal"/>
    <property type="match status" value="1"/>
</dbReference>
<dbReference type="Gene3D" id="1.20.5.440">
    <property type="entry name" value="ATP synthase delta/epsilon subunit, C-terminal domain"/>
    <property type="match status" value="1"/>
</dbReference>
<keyword evidence="8" id="KW-0375">Hydrogen ion transport</keyword>
<comment type="similarity">
    <text evidence="2 8 9">Belongs to the ATPase epsilon chain family.</text>
</comment>
<dbReference type="AlphaFoldDB" id="A0A948RX01"/>
<evidence type="ECO:0000256" key="8">
    <source>
        <dbReference type="HAMAP-Rule" id="MF_00530"/>
    </source>
</evidence>
<dbReference type="GO" id="GO:0046933">
    <property type="term" value="F:proton-transporting ATP synthase activity, rotational mechanism"/>
    <property type="evidence" value="ECO:0007669"/>
    <property type="project" value="UniProtKB-UniRule"/>
</dbReference>